<dbReference type="Gene3D" id="3.10.450.50">
    <property type="match status" value="1"/>
</dbReference>
<dbReference type="PANTHER" id="PTHR33747:SF1">
    <property type="entry name" value="ADENYLATE CYCLASE-ASSOCIATED CAP C-TERMINAL DOMAIN-CONTAINING PROTEIN"/>
    <property type="match status" value="1"/>
</dbReference>
<organism evidence="2 3">
    <name type="scientific">Hoeflea poritis</name>
    <dbReference type="NCBI Taxonomy" id="2993659"/>
    <lineage>
        <taxon>Bacteria</taxon>
        <taxon>Pseudomonadati</taxon>
        <taxon>Pseudomonadota</taxon>
        <taxon>Alphaproteobacteria</taxon>
        <taxon>Hyphomicrobiales</taxon>
        <taxon>Rhizobiaceae</taxon>
        <taxon>Hoeflea</taxon>
    </lineage>
</organism>
<dbReference type="SUPFAM" id="SSF54427">
    <property type="entry name" value="NTF2-like"/>
    <property type="match status" value="1"/>
</dbReference>
<name>A0ABT4VT26_9HYPH</name>
<evidence type="ECO:0000313" key="2">
    <source>
        <dbReference type="EMBL" id="MDA4847861.1"/>
    </source>
</evidence>
<dbReference type="Pfam" id="PF02810">
    <property type="entry name" value="SEC-C"/>
    <property type="match status" value="1"/>
</dbReference>
<dbReference type="Proteomes" id="UP001148313">
    <property type="component" value="Unassembled WGS sequence"/>
</dbReference>
<dbReference type="Pfam" id="PF17775">
    <property type="entry name" value="YchJ_M-like"/>
    <property type="match status" value="1"/>
</dbReference>
<protein>
    <submittedName>
        <fullName evidence="2">YchJ family metal-binding protein</fullName>
    </submittedName>
</protein>
<gene>
    <name evidence="2" type="ORF">OOZ53_21055</name>
</gene>
<reference evidence="2" key="1">
    <citation type="submission" date="2022-11" db="EMBL/GenBank/DDBJ databases">
        <title>Hoeflea poritis sp. nov., isolated from scleractinian coral Porites lutea.</title>
        <authorList>
            <person name="Zhang G."/>
            <person name="Wei Q."/>
            <person name="Cai L."/>
        </authorList>
    </citation>
    <scope>NUCLEOTIDE SEQUENCE</scope>
    <source>
        <strain evidence="2">E7-10</strain>
    </source>
</reference>
<accession>A0ABT4VT26</accession>
<keyword evidence="3" id="KW-1185">Reference proteome</keyword>
<evidence type="ECO:0000313" key="3">
    <source>
        <dbReference type="Proteomes" id="UP001148313"/>
    </source>
</evidence>
<dbReference type="InterPro" id="IPR004027">
    <property type="entry name" value="SEC_C_motif"/>
</dbReference>
<comment type="caution">
    <text evidence="2">The sequence shown here is derived from an EMBL/GenBank/DDBJ whole genome shotgun (WGS) entry which is preliminary data.</text>
</comment>
<evidence type="ECO:0000259" key="1">
    <source>
        <dbReference type="Pfam" id="PF17775"/>
    </source>
</evidence>
<dbReference type="SUPFAM" id="SSF103642">
    <property type="entry name" value="Sec-C motif"/>
    <property type="match status" value="1"/>
</dbReference>
<dbReference type="PANTHER" id="PTHR33747">
    <property type="entry name" value="UPF0225 PROTEIN SCO1677"/>
    <property type="match status" value="1"/>
</dbReference>
<dbReference type="InterPro" id="IPR048469">
    <property type="entry name" value="YchJ-like_M"/>
</dbReference>
<sequence length="148" mass="16989">MSKDNFAKPRHSQEDIMSNPCPCGSGLPFSDCCNRFLDGEQQSRTAEELMRSRYTAYVQKRIDYLCDTLWPKKQPFFDEHGVARWASDNHWTGLKVVDARNGGPSDREGTVLFEAKYLAGGQLHTHRELSLFRKKAGRWFYVEALPEG</sequence>
<feature type="domain" description="YchJ-like middle NTF2-like" evidence="1">
    <location>
        <begin position="45"/>
        <end position="143"/>
    </location>
</feature>
<dbReference type="RefSeq" id="WP_271091704.1">
    <property type="nucleotide sequence ID" value="NZ_JAPJZH010000016.1"/>
</dbReference>
<dbReference type="InterPro" id="IPR032710">
    <property type="entry name" value="NTF2-like_dom_sf"/>
</dbReference>
<proteinExistence type="predicted"/>
<dbReference type="EMBL" id="JAPJZH010000016">
    <property type="protein sequence ID" value="MDA4847861.1"/>
    <property type="molecule type" value="Genomic_DNA"/>
</dbReference>